<accession>A0AAD4LFJ1</accession>
<evidence type="ECO:0000256" key="2">
    <source>
        <dbReference type="ARBA" id="ARBA00011814"/>
    </source>
</evidence>
<reference evidence="6" key="1">
    <citation type="submission" date="2022-01" db="EMBL/GenBank/DDBJ databases">
        <title>Comparative genomics reveals a dynamic genome evolution in the ectomycorrhizal milk-cap (Lactarius) mushrooms.</title>
        <authorList>
            <consortium name="DOE Joint Genome Institute"/>
            <person name="Lebreton A."/>
            <person name="Tang N."/>
            <person name="Kuo A."/>
            <person name="LaButti K."/>
            <person name="Drula E."/>
            <person name="Barry K."/>
            <person name="Clum A."/>
            <person name="Lipzen A."/>
            <person name="Mousain D."/>
            <person name="Ng V."/>
            <person name="Wang R."/>
            <person name="Wang X."/>
            <person name="Dai Y."/>
            <person name="Henrissat B."/>
            <person name="Grigoriev I.V."/>
            <person name="Guerin-Laguette A."/>
            <person name="Yu F."/>
            <person name="Martin F.M."/>
        </authorList>
    </citation>
    <scope>NUCLEOTIDE SEQUENCE</scope>
    <source>
        <strain evidence="6">QP</strain>
    </source>
</reference>
<dbReference type="CDD" id="cd07813">
    <property type="entry name" value="COQ10p_like"/>
    <property type="match status" value="1"/>
</dbReference>
<organism evidence="6 7">
    <name type="scientific">Lactarius akahatsu</name>
    <dbReference type="NCBI Taxonomy" id="416441"/>
    <lineage>
        <taxon>Eukaryota</taxon>
        <taxon>Fungi</taxon>
        <taxon>Dikarya</taxon>
        <taxon>Basidiomycota</taxon>
        <taxon>Agaricomycotina</taxon>
        <taxon>Agaricomycetes</taxon>
        <taxon>Russulales</taxon>
        <taxon>Russulaceae</taxon>
        <taxon>Lactarius</taxon>
    </lineage>
</organism>
<sequence length="134" mass="14372">MLSGALQMEAELTVAFLAFTEHYTSRVTCVPYESVRAVAVSSTPLFKMLETTWRFQSPSTSTSRARTDLDGATSPPRPASAGTNDTGPTLLSLDLAFEFANPLHAAVSSAFFGKVSALMVKAFEERCVKVYGPG</sequence>
<comment type="similarity">
    <text evidence="1">Belongs to the COQ10 family.</text>
</comment>
<dbReference type="AlphaFoldDB" id="A0AAD4LFJ1"/>
<proteinExistence type="inferred from homology"/>
<dbReference type="Pfam" id="PF03364">
    <property type="entry name" value="Polyketide_cyc"/>
    <property type="match status" value="1"/>
</dbReference>
<evidence type="ECO:0000256" key="4">
    <source>
        <dbReference type="SAM" id="MobiDB-lite"/>
    </source>
</evidence>
<comment type="caution">
    <text evidence="6">The sequence shown here is derived from an EMBL/GenBank/DDBJ whole genome shotgun (WGS) entry which is preliminary data.</text>
</comment>
<evidence type="ECO:0000313" key="7">
    <source>
        <dbReference type="Proteomes" id="UP001201163"/>
    </source>
</evidence>
<dbReference type="SUPFAM" id="SSF55961">
    <property type="entry name" value="Bet v1-like"/>
    <property type="match status" value="1"/>
</dbReference>
<dbReference type="InterPro" id="IPR005031">
    <property type="entry name" value="COQ10_START"/>
</dbReference>
<feature type="region of interest" description="Disordered" evidence="4">
    <location>
        <begin position="56"/>
        <end position="86"/>
    </location>
</feature>
<evidence type="ECO:0000256" key="1">
    <source>
        <dbReference type="ARBA" id="ARBA00006885"/>
    </source>
</evidence>
<evidence type="ECO:0000256" key="3">
    <source>
        <dbReference type="ARBA" id="ARBA00024947"/>
    </source>
</evidence>
<dbReference type="Proteomes" id="UP001201163">
    <property type="component" value="Unassembled WGS sequence"/>
</dbReference>
<dbReference type="PANTHER" id="PTHR12901:SF10">
    <property type="entry name" value="COENZYME Q-BINDING PROTEIN COQ10, MITOCHONDRIAL"/>
    <property type="match status" value="1"/>
</dbReference>
<keyword evidence="7" id="KW-1185">Reference proteome</keyword>
<dbReference type="PANTHER" id="PTHR12901">
    <property type="entry name" value="SPERM PROTEIN HOMOLOG"/>
    <property type="match status" value="1"/>
</dbReference>
<evidence type="ECO:0000313" key="6">
    <source>
        <dbReference type="EMBL" id="KAH8989744.1"/>
    </source>
</evidence>
<dbReference type="InterPro" id="IPR023393">
    <property type="entry name" value="START-like_dom_sf"/>
</dbReference>
<dbReference type="InterPro" id="IPR044996">
    <property type="entry name" value="COQ10-like"/>
</dbReference>
<evidence type="ECO:0000259" key="5">
    <source>
        <dbReference type="Pfam" id="PF03364"/>
    </source>
</evidence>
<name>A0AAD4LFJ1_9AGAM</name>
<dbReference type="GO" id="GO:0005739">
    <property type="term" value="C:mitochondrion"/>
    <property type="evidence" value="ECO:0007669"/>
    <property type="project" value="TreeGrafter"/>
</dbReference>
<gene>
    <name evidence="6" type="ORF">EDB92DRAFT_1867500</name>
</gene>
<feature type="domain" description="Coenzyme Q-binding protein COQ10 START" evidence="5">
    <location>
        <begin position="8"/>
        <end position="124"/>
    </location>
</feature>
<dbReference type="GO" id="GO:0045333">
    <property type="term" value="P:cellular respiration"/>
    <property type="evidence" value="ECO:0007669"/>
    <property type="project" value="InterPro"/>
</dbReference>
<dbReference type="Gene3D" id="3.30.530.20">
    <property type="match status" value="1"/>
</dbReference>
<dbReference type="EMBL" id="JAKELL010000035">
    <property type="protein sequence ID" value="KAH8989744.1"/>
    <property type="molecule type" value="Genomic_DNA"/>
</dbReference>
<protein>
    <recommendedName>
        <fullName evidence="5">Coenzyme Q-binding protein COQ10 START domain-containing protein</fullName>
    </recommendedName>
</protein>
<comment type="function">
    <text evidence="3">Required for the function of coenzyme Q in the respiratory chain. May serve as a chaperone or may be involved in the transport of Q6 from its site of synthesis to the catalytic sites of the respiratory complexes.</text>
</comment>
<dbReference type="GO" id="GO:0048039">
    <property type="term" value="F:ubiquinone binding"/>
    <property type="evidence" value="ECO:0007669"/>
    <property type="project" value="InterPro"/>
</dbReference>
<comment type="subunit">
    <text evidence="2">Interacts with coenzyme Q.</text>
</comment>